<evidence type="ECO:0000256" key="2">
    <source>
        <dbReference type="PROSITE-ProRule" id="PRU00497"/>
    </source>
</evidence>
<organism evidence="4 5">
    <name type="scientific">Coptotermes formosanus</name>
    <name type="common">Formosan subterranean termite</name>
    <dbReference type="NCBI Taxonomy" id="36987"/>
    <lineage>
        <taxon>Eukaryota</taxon>
        <taxon>Metazoa</taxon>
        <taxon>Ecdysozoa</taxon>
        <taxon>Arthropoda</taxon>
        <taxon>Hexapoda</taxon>
        <taxon>Insecta</taxon>
        <taxon>Pterygota</taxon>
        <taxon>Neoptera</taxon>
        <taxon>Polyneoptera</taxon>
        <taxon>Dictyoptera</taxon>
        <taxon>Blattodea</taxon>
        <taxon>Blattoidea</taxon>
        <taxon>Termitoidae</taxon>
        <taxon>Rhinotermitidae</taxon>
        <taxon>Coptotermes</taxon>
    </lineage>
</organism>
<dbReference type="GO" id="GO:0005615">
    <property type="term" value="C:extracellular space"/>
    <property type="evidence" value="ECO:0007669"/>
    <property type="project" value="TreeGrafter"/>
</dbReference>
<evidence type="ECO:0000256" key="3">
    <source>
        <dbReference type="SAM" id="MobiDB-lite"/>
    </source>
</evidence>
<feature type="region of interest" description="Disordered" evidence="3">
    <location>
        <begin position="71"/>
        <end position="91"/>
    </location>
</feature>
<dbReference type="InterPro" id="IPR031311">
    <property type="entry name" value="CHIT_BIND_RR_consensus"/>
</dbReference>
<evidence type="ECO:0000256" key="1">
    <source>
        <dbReference type="ARBA" id="ARBA00022460"/>
    </source>
</evidence>
<dbReference type="Proteomes" id="UP000502823">
    <property type="component" value="Unassembled WGS sequence"/>
</dbReference>
<dbReference type="InParanoid" id="A0A6L2Q1C8"/>
<dbReference type="PROSITE" id="PS00233">
    <property type="entry name" value="CHIT_BIND_RR_1"/>
    <property type="match status" value="1"/>
</dbReference>
<comment type="caution">
    <text evidence="4">The sequence shown here is derived from an EMBL/GenBank/DDBJ whole genome shotgun (WGS) entry which is preliminary data.</text>
</comment>
<proteinExistence type="predicted"/>
<name>A0A6L2Q1C8_COPFO</name>
<evidence type="ECO:0000313" key="5">
    <source>
        <dbReference type="Proteomes" id="UP000502823"/>
    </source>
</evidence>
<dbReference type="PROSITE" id="PS51155">
    <property type="entry name" value="CHIT_BIND_RR_2"/>
    <property type="match status" value="1"/>
</dbReference>
<keyword evidence="1 2" id="KW-0193">Cuticle</keyword>
<protein>
    <recommendedName>
        <fullName evidence="6">Pro-resilin</fullName>
    </recommendedName>
</protein>
<dbReference type="PANTHER" id="PTHR12236">
    <property type="entry name" value="STRUCTURAL CONTITUENT OF CUTICLE"/>
    <property type="match status" value="1"/>
</dbReference>
<sequence>MELRLRSVHHFRLQEPAMYEFSYEVQDAPSGSDFGHREQREGDAAWGSYEVLLPDGRKQIVDYQADQDGYNPRIRYEESGYPASKGAGGPY</sequence>
<keyword evidence="5" id="KW-1185">Reference proteome</keyword>
<dbReference type="GO" id="GO:0031012">
    <property type="term" value="C:extracellular matrix"/>
    <property type="evidence" value="ECO:0007669"/>
    <property type="project" value="TreeGrafter"/>
</dbReference>
<dbReference type="GO" id="GO:0042302">
    <property type="term" value="F:structural constituent of cuticle"/>
    <property type="evidence" value="ECO:0007669"/>
    <property type="project" value="UniProtKB-UniRule"/>
</dbReference>
<gene>
    <name evidence="4" type="ORF">Cfor_07018</name>
</gene>
<dbReference type="InterPro" id="IPR000618">
    <property type="entry name" value="Insect_cuticle"/>
</dbReference>
<dbReference type="AlphaFoldDB" id="A0A6L2Q1C8"/>
<dbReference type="OrthoDB" id="6425109at2759"/>
<accession>A0A6L2Q1C8</accession>
<dbReference type="Pfam" id="PF00379">
    <property type="entry name" value="Chitin_bind_4"/>
    <property type="match status" value="1"/>
</dbReference>
<dbReference type="PANTHER" id="PTHR12236:SF98">
    <property type="entry name" value="CUTICULAR PROTEIN 56F"/>
    <property type="match status" value="1"/>
</dbReference>
<evidence type="ECO:0008006" key="6">
    <source>
        <dbReference type="Google" id="ProtNLM"/>
    </source>
</evidence>
<dbReference type="PRINTS" id="PR00947">
    <property type="entry name" value="CUTICLE"/>
</dbReference>
<reference evidence="5" key="1">
    <citation type="submission" date="2020-01" db="EMBL/GenBank/DDBJ databases">
        <title>Draft genome sequence of the Termite Coptotermes fromosanus.</title>
        <authorList>
            <person name="Itakura S."/>
            <person name="Yosikawa Y."/>
            <person name="Umezawa K."/>
        </authorList>
    </citation>
    <scope>NUCLEOTIDE SEQUENCE [LARGE SCALE GENOMIC DNA]</scope>
</reference>
<evidence type="ECO:0000313" key="4">
    <source>
        <dbReference type="EMBL" id="GFG38703.1"/>
    </source>
</evidence>
<dbReference type="EMBL" id="BLKM01012995">
    <property type="protein sequence ID" value="GFG38703.1"/>
    <property type="molecule type" value="Genomic_DNA"/>
</dbReference>
<dbReference type="InterPro" id="IPR051217">
    <property type="entry name" value="Insect_Cuticle_Struc_Prot"/>
</dbReference>